<dbReference type="Proteomes" id="UP000623440">
    <property type="component" value="Unassembled WGS sequence"/>
</dbReference>
<sequence length="53" mass="6223">MDIVTKMGEEDGHRSALILPLGNFSLEPDSSQVLLPRCDRYYQNRYLAYRYKV</sequence>
<reference evidence="1 2" key="1">
    <citation type="journal article" date="2020" name="ISME J.">
        <title>Comparative genomics reveals insights into cyanobacterial evolution and habitat adaptation.</title>
        <authorList>
            <person name="Chen M.Y."/>
            <person name="Teng W.K."/>
            <person name="Zhao L."/>
            <person name="Hu C.X."/>
            <person name="Zhou Y.K."/>
            <person name="Han B.P."/>
            <person name="Song L.R."/>
            <person name="Shu W.S."/>
        </authorList>
    </citation>
    <scope>NUCLEOTIDE SEQUENCE [LARGE SCALE GENOMIC DNA]</scope>
    <source>
        <strain evidence="1 2">FACHB-838</strain>
    </source>
</reference>
<dbReference type="EMBL" id="JACJSI010000197">
    <property type="protein sequence ID" value="MBD2534804.1"/>
    <property type="molecule type" value="Genomic_DNA"/>
</dbReference>
<evidence type="ECO:0000313" key="1">
    <source>
        <dbReference type="EMBL" id="MBD2534804.1"/>
    </source>
</evidence>
<protein>
    <submittedName>
        <fullName evidence="1">Uncharacterized protein</fullName>
    </submittedName>
</protein>
<evidence type="ECO:0000313" key="2">
    <source>
        <dbReference type="Proteomes" id="UP000623440"/>
    </source>
</evidence>
<keyword evidence="2" id="KW-1185">Reference proteome</keyword>
<accession>A0ABR8DZD7</accession>
<comment type="caution">
    <text evidence="1">The sequence shown here is derived from an EMBL/GenBank/DDBJ whole genome shotgun (WGS) entry which is preliminary data.</text>
</comment>
<gene>
    <name evidence="1" type="ORF">H6G97_37250</name>
</gene>
<name>A0ABR8DZD7_9NOSO</name>
<proteinExistence type="predicted"/>
<organism evidence="1 2">
    <name type="scientific">Nostoc flagelliforme FACHB-838</name>
    <dbReference type="NCBI Taxonomy" id="2692904"/>
    <lineage>
        <taxon>Bacteria</taxon>
        <taxon>Bacillati</taxon>
        <taxon>Cyanobacteriota</taxon>
        <taxon>Cyanophyceae</taxon>
        <taxon>Nostocales</taxon>
        <taxon>Nostocaceae</taxon>
        <taxon>Nostoc</taxon>
    </lineage>
</organism>